<feature type="domain" description="CRAL-TRIO" evidence="1">
    <location>
        <begin position="94"/>
        <end position="266"/>
    </location>
</feature>
<name>A0A6M2CWI0_RHIMP</name>
<dbReference type="AlphaFoldDB" id="A0A6M2CWI0"/>
<reference evidence="2" key="1">
    <citation type="submission" date="2019-09" db="EMBL/GenBank/DDBJ databases">
        <title>Organ-specific transcriptomic study of the physiology of the cattle tick, Rhipicephalus microplus.</title>
        <authorList>
            <person name="Tirloni L."/>
            <person name="Braz G."/>
            <person name="Gandara A.C.P."/>
            <person name="Sabadin G.A."/>
            <person name="da Silva R.M."/>
            <person name="Guizzo M.G."/>
            <person name="Machado J.A."/>
            <person name="Costa E.P."/>
            <person name="Gomes H.F."/>
            <person name="Moraes J."/>
            <person name="Mota M.B.S."/>
            <person name="Mesquita R.D."/>
            <person name="Alvarenga P.H."/>
            <person name="Alves F."/>
            <person name="Seixas A."/>
            <person name="da Fonseca R.N."/>
            <person name="Fogaca A."/>
            <person name="Logullo C."/>
            <person name="Tanaka A."/>
            <person name="Daffre S."/>
            <person name="Termignoni C."/>
            <person name="Vaz I.S.Jr."/>
            <person name="Oliveira P.L."/>
            <person name="Ribeiro J.M."/>
        </authorList>
    </citation>
    <scope>NUCLEOTIDE SEQUENCE</scope>
    <source>
        <strain evidence="2">Porto Alegre</strain>
    </source>
</reference>
<evidence type="ECO:0000259" key="1">
    <source>
        <dbReference type="PROSITE" id="PS50191"/>
    </source>
</evidence>
<dbReference type="SUPFAM" id="SSF46938">
    <property type="entry name" value="CRAL/TRIO N-terminal domain"/>
    <property type="match status" value="1"/>
</dbReference>
<dbReference type="GO" id="GO:0016020">
    <property type="term" value="C:membrane"/>
    <property type="evidence" value="ECO:0007669"/>
    <property type="project" value="TreeGrafter"/>
</dbReference>
<organism evidence="2">
    <name type="scientific">Rhipicephalus microplus</name>
    <name type="common">Cattle tick</name>
    <name type="synonym">Boophilus microplus</name>
    <dbReference type="NCBI Taxonomy" id="6941"/>
    <lineage>
        <taxon>Eukaryota</taxon>
        <taxon>Metazoa</taxon>
        <taxon>Ecdysozoa</taxon>
        <taxon>Arthropoda</taxon>
        <taxon>Chelicerata</taxon>
        <taxon>Arachnida</taxon>
        <taxon>Acari</taxon>
        <taxon>Parasitiformes</taxon>
        <taxon>Ixodida</taxon>
        <taxon>Ixodoidea</taxon>
        <taxon>Ixodidae</taxon>
        <taxon>Rhipicephalinae</taxon>
        <taxon>Rhipicephalus</taxon>
        <taxon>Boophilus</taxon>
    </lineage>
</organism>
<protein>
    <submittedName>
        <fullName evidence="2">Putative phosphatidylinositol transfer protein sec14 fat body overexpressed</fullName>
    </submittedName>
</protein>
<dbReference type="PANTHER" id="PTHR10174">
    <property type="entry name" value="ALPHA-TOCOPHEROL TRANSFER PROTEIN-RELATED"/>
    <property type="match status" value="1"/>
</dbReference>
<dbReference type="EMBL" id="GHWJ01004964">
    <property type="protein sequence ID" value="NOV37701.1"/>
    <property type="molecule type" value="Transcribed_RNA"/>
</dbReference>
<dbReference type="InterPro" id="IPR036273">
    <property type="entry name" value="CRAL/TRIO_N_dom_sf"/>
</dbReference>
<dbReference type="SMART" id="SM01100">
    <property type="entry name" value="CRAL_TRIO_N"/>
    <property type="match status" value="1"/>
</dbReference>
<dbReference type="OrthoDB" id="6682367at2759"/>
<sequence>MLGVYRTKTAHDVFDTSEDALPFSLQHVASEELGETPSKRKEALEKLRMLLSEEPKLNSRSDASFLLRFLRVRKYNVEAALQSIRNYYKNRSASDCVYREFLPSKVPVEARRLCLVLPHRDVHGRPVVFCHVGHWNPEEISYATLQQAFIVCMEYMISDPVAQTLGIVIMVDYEGLTTEKVMAMNLGLIKRLLDYFQDCMPARLKAVHILNEPYAFDVLFSLAKPFIKQKMAERLKMHGANYERLHEEIPPNILPKEYGGQGPQFDFDAFWRNVDAQEEVFASGNNFGYDVQEPVHVPEDDKIFLWLTAL</sequence>
<dbReference type="PROSITE" id="PS50191">
    <property type="entry name" value="CRAL_TRIO"/>
    <property type="match status" value="1"/>
</dbReference>
<dbReference type="PRINTS" id="PR00180">
    <property type="entry name" value="CRETINALDHBP"/>
</dbReference>
<dbReference type="Gene3D" id="1.20.5.1200">
    <property type="entry name" value="Alpha-tocopherol transfer"/>
    <property type="match status" value="1"/>
</dbReference>
<proteinExistence type="predicted"/>
<dbReference type="InterPro" id="IPR011074">
    <property type="entry name" value="CRAL/TRIO_N_dom"/>
</dbReference>
<dbReference type="SUPFAM" id="SSF52087">
    <property type="entry name" value="CRAL/TRIO domain"/>
    <property type="match status" value="1"/>
</dbReference>
<dbReference type="Pfam" id="PF03765">
    <property type="entry name" value="CRAL_TRIO_N"/>
    <property type="match status" value="1"/>
</dbReference>
<dbReference type="Pfam" id="PF00650">
    <property type="entry name" value="CRAL_TRIO"/>
    <property type="match status" value="1"/>
</dbReference>
<dbReference type="VEuPathDB" id="VectorBase:LOC119172674"/>
<dbReference type="InterPro" id="IPR001251">
    <property type="entry name" value="CRAL-TRIO_dom"/>
</dbReference>
<dbReference type="PANTHER" id="PTHR10174:SF130">
    <property type="entry name" value="ALPHA-TOCOPHEROL TRANSFER PROTEIN-LIKE"/>
    <property type="match status" value="1"/>
</dbReference>
<accession>A0A6M2CWI0</accession>
<evidence type="ECO:0000313" key="2">
    <source>
        <dbReference type="EMBL" id="NOV37701.1"/>
    </source>
</evidence>
<dbReference type="Gene3D" id="3.40.525.10">
    <property type="entry name" value="CRAL-TRIO lipid binding domain"/>
    <property type="match status" value="1"/>
</dbReference>
<dbReference type="CDD" id="cd00170">
    <property type="entry name" value="SEC14"/>
    <property type="match status" value="1"/>
</dbReference>
<dbReference type="GO" id="GO:1902936">
    <property type="term" value="F:phosphatidylinositol bisphosphate binding"/>
    <property type="evidence" value="ECO:0007669"/>
    <property type="project" value="TreeGrafter"/>
</dbReference>
<dbReference type="InterPro" id="IPR036865">
    <property type="entry name" value="CRAL-TRIO_dom_sf"/>
</dbReference>
<dbReference type="Gene3D" id="1.10.8.20">
    <property type="entry name" value="N-terminal domain of phosphatidylinositol transfer protein sec14p"/>
    <property type="match status" value="1"/>
</dbReference>
<dbReference type="SMART" id="SM00516">
    <property type="entry name" value="SEC14"/>
    <property type="match status" value="1"/>
</dbReference>